<dbReference type="Proteomes" id="UP000242662">
    <property type="component" value="Unassembled WGS sequence"/>
</dbReference>
<keyword evidence="1" id="KW-0472">Membrane</keyword>
<proteinExistence type="predicted"/>
<dbReference type="AlphaFoldDB" id="A0A1G6GMZ9"/>
<evidence type="ECO:0000313" key="2">
    <source>
        <dbReference type="EMBL" id="SDB83105.1"/>
    </source>
</evidence>
<keyword evidence="1" id="KW-1133">Transmembrane helix</keyword>
<keyword evidence="3" id="KW-1185">Reference proteome</keyword>
<dbReference type="EMBL" id="FMYM01000001">
    <property type="protein sequence ID" value="SDB83105.1"/>
    <property type="molecule type" value="Genomic_DNA"/>
</dbReference>
<sequence>MVLAIMFLVVAILSAIGGISSLKKKNFFAFGFSGVAVLVFGFFSIATIMSYIF</sequence>
<dbReference type="OrthoDB" id="2355718at2"/>
<organism evidence="2 3">
    <name type="scientific">Shouchella lonarensis</name>
    <dbReference type="NCBI Taxonomy" id="1464122"/>
    <lineage>
        <taxon>Bacteria</taxon>
        <taxon>Bacillati</taxon>
        <taxon>Bacillota</taxon>
        <taxon>Bacilli</taxon>
        <taxon>Bacillales</taxon>
        <taxon>Bacillaceae</taxon>
        <taxon>Shouchella</taxon>
    </lineage>
</organism>
<dbReference type="Pfam" id="PF10958">
    <property type="entry name" value="DUF2759"/>
    <property type="match status" value="1"/>
</dbReference>
<dbReference type="RefSeq" id="WP_090774587.1">
    <property type="nucleotide sequence ID" value="NZ_FMYM01000001.1"/>
</dbReference>
<evidence type="ECO:0000256" key="1">
    <source>
        <dbReference type="SAM" id="Phobius"/>
    </source>
</evidence>
<name>A0A1G6GMZ9_9BACI</name>
<evidence type="ECO:0000313" key="3">
    <source>
        <dbReference type="Proteomes" id="UP000242662"/>
    </source>
</evidence>
<reference evidence="3" key="1">
    <citation type="submission" date="2016-09" db="EMBL/GenBank/DDBJ databases">
        <authorList>
            <person name="Varghese N."/>
            <person name="Submissions S."/>
        </authorList>
    </citation>
    <scope>NUCLEOTIDE SEQUENCE [LARGE SCALE GENOMIC DNA]</scope>
    <source>
        <strain evidence="3">25nlg</strain>
    </source>
</reference>
<dbReference type="InterPro" id="IPR024490">
    <property type="entry name" value="DUF2759"/>
</dbReference>
<accession>A0A1G6GMZ9</accession>
<gene>
    <name evidence="2" type="ORF">SAMN05421737_101250</name>
</gene>
<evidence type="ECO:0008006" key="4">
    <source>
        <dbReference type="Google" id="ProtNLM"/>
    </source>
</evidence>
<feature type="transmembrane region" description="Helical" evidence="1">
    <location>
        <begin position="27"/>
        <end position="52"/>
    </location>
</feature>
<keyword evidence="1" id="KW-0812">Transmembrane</keyword>
<protein>
    <recommendedName>
        <fullName evidence="4">DUF2759 domain-containing protein</fullName>
    </recommendedName>
</protein>